<reference evidence="1" key="1">
    <citation type="journal article" date="2015" name="Nature">
        <title>Complex archaea that bridge the gap between prokaryotes and eukaryotes.</title>
        <authorList>
            <person name="Spang A."/>
            <person name="Saw J.H."/>
            <person name="Jorgensen S.L."/>
            <person name="Zaremba-Niedzwiedzka K."/>
            <person name="Martijn J."/>
            <person name="Lind A.E."/>
            <person name="van Eijk R."/>
            <person name="Schleper C."/>
            <person name="Guy L."/>
            <person name="Ettema T.J."/>
        </authorList>
    </citation>
    <scope>NUCLEOTIDE SEQUENCE</scope>
</reference>
<name>A0A0F8YQR0_9ZZZZ</name>
<comment type="caution">
    <text evidence="1">The sequence shown here is derived from an EMBL/GenBank/DDBJ whole genome shotgun (WGS) entry which is preliminary data.</text>
</comment>
<accession>A0A0F8YQR0</accession>
<gene>
    <name evidence="1" type="ORF">LCGC14_2866930</name>
</gene>
<dbReference type="Gene3D" id="3.60.21.10">
    <property type="match status" value="1"/>
</dbReference>
<proteinExistence type="predicted"/>
<dbReference type="EMBL" id="LAZR01055550">
    <property type="protein sequence ID" value="KKK76115.1"/>
    <property type="molecule type" value="Genomic_DNA"/>
</dbReference>
<dbReference type="AlphaFoldDB" id="A0A0F8YQR0"/>
<sequence length="137" mass="15588">YCNRPFKSVVEMDSILINNLKERINPKDILYFLGDLTFKEKVAHEFFEIFEDIEIYYIIGNHDSSKVINIAGKNCILDATFNKEKSRKDVVKKLALPSDQVFIVECVCPEDLVISRDSRDGPEWANGIAQPGTGIAF</sequence>
<protein>
    <recommendedName>
        <fullName evidence="2">Calcineurin-like phosphoesterase domain-containing protein</fullName>
    </recommendedName>
</protein>
<dbReference type="SUPFAM" id="SSF56300">
    <property type="entry name" value="Metallo-dependent phosphatases"/>
    <property type="match status" value="1"/>
</dbReference>
<dbReference type="InterPro" id="IPR029052">
    <property type="entry name" value="Metallo-depent_PP-like"/>
</dbReference>
<evidence type="ECO:0008006" key="2">
    <source>
        <dbReference type="Google" id="ProtNLM"/>
    </source>
</evidence>
<organism evidence="1">
    <name type="scientific">marine sediment metagenome</name>
    <dbReference type="NCBI Taxonomy" id="412755"/>
    <lineage>
        <taxon>unclassified sequences</taxon>
        <taxon>metagenomes</taxon>
        <taxon>ecological metagenomes</taxon>
    </lineage>
</organism>
<feature type="non-terminal residue" evidence="1">
    <location>
        <position position="1"/>
    </location>
</feature>
<evidence type="ECO:0000313" key="1">
    <source>
        <dbReference type="EMBL" id="KKK76115.1"/>
    </source>
</evidence>